<feature type="compositionally biased region" description="Polar residues" evidence="1">
    <location>
        <begin position="65"/>
        <end position="77"/>
    </location>
</feature>
<protein>
    <submittedName>
        <fullName evidence="2">Uncharacterized protein</fullName>
    </submittedName>
</protein>
<comment type="caution">
    <text evidence="2">The sequence shown here is derived from an EMBL/GenBank/DDBJ whole genome shotgun (WGS) entry which is preliminary data.</text>
</comment>
<keyword evidence="3" id="KW-1185">Reference proteome</keyword>
<reference evidence="2" key="1">
    <citation type="submission" date="2023-06" db="EMBL/GenBank/DDBJ databases">
        <title>Genome-scale phylogeny and comparative genomics of the fungal order Sordariales.</title>
        <authorList>
            <consortium name="Lawrence Berkeley National Laboratory"/>
            <person name="Hensen N."/>
            <person name="Bonometti L."/>
            <person name="Westerberg I."/>
            <person name="Brannstrom I.O."/>
            <person name="Guillou S."/>
            <person name="Cros-Aarteil S."/>
            <person name="Calhoun S."/>
            <person name="Haridas S."/>
            <person name="Kuo A."/>
            <person name="Mondo S."/>
            <person name="Pangilinan J."/>
            <person name="Riley R."/>
            <person name="LaButti K."/>
            <person name="Andreopoulos B."/>
            <person name="Lipzen A."/>
            <person name="Chen C."/>
            <person name="Yanf M."/>
            <person name="Daum C."/>
            <person name="Ng V."/>
            <person name="Clum A."/>
            <person name="Steindorff A."/>
            <person name="Ohm R."/>
            <person name="Martin F."/>
            <person name="Silar P."/>
            <person name="Natvig D."/>
            <person name="Lalanne C."/>
            <person name="Gautier V."/>
            <person name="Ament-velasquez S.L."/>
            <person name="Kruys A."/>
            <person name="Hutchinson M.I."/>
            <person name="Powell A.J."/>
            <person name="Barry K."/>
            <person name="Miller A.N."/>
            <person name="Grigoriev I.V."/>
            <person name="Debuchy R."/>
            <person name="Gladieux P."/>
            <person name="Thoren M.H."/>
            <person name="Johannesson H."/>
        </authorList>
    </citation>
    <scope>NUCLEOTIDE SEQUENCE</scope>
    <source>
        <strain evidence="2">SMH3187-1</strain>
    </source>
</reference>
<dbReference type="EMBL" id="JAUKUD010000006">
    <property type="protein sequence ID" value="KAK0741148.1"/>
    <property type="molecule type" value="Genomic_DNA"/>
</dbReference>
<name>A0AA40K059_9PEZI</name>
<organism evidence="2 3">
    <name type="scientific">Schizothecium vesticola</name>
    <dbReference type="NCBI Taxonomy" id="314040"/>
    <lineage>
        <taxon>Eukaryota</taxon>
        <taxon>Fungi</taxon>
        <taxon>Dikarya</taxon>
        <taxon>Ascomycota</taxon>
        <taxon>Pezizomycotina</taxon>
        <taxon>Sordariomycetes</taxon>
        <taxon>Sordariomycetidae</taxon>
        <taxon>Sordariales</taxon>
        <taxon>Schizotheciaceae</taxon>
        <taxon>Schizothecium</taxon>
    </lineage>
</organism>
<dbReference type="AlphaFoldDB" id="A0AA40K059"/>
<dbReference type="Proteomes" id="UP001172155">
    <property type="component" value="Unassembled WGS sequence"/>
</dbReference>
<evidence type="ECO:0000256" key="1">
    <source>
        <dbReference type="SAM" id="MobiDB-lite"/>
    </source>
</evidence>
<accession>A0AA40K059</accession>
<sequence>MTSCCLELASSCDALEGEGTRSYAWNIEELANALEGNNGAMRSPPSRDMFSPADVGEILAHPIDQTPNAAPSMQAGKSGSRAPYFVF</sequence>
<gene>
    <name evidence="2" type="ORF">B0T18DRAFT_225264</name>
</gene>
<feature type="region of interest" description="Disordered" evidence="1">
    <location>
        <begin position="64"/>
        <end position="87"/>
    </location>
</feature>
<evidence type="ECO:0000313" key="2">
    <source>
        <dbReference type="EMBL" id="KAK0741148.1"/>
    </source>
</evidence>
<evidence type="ECO:0000313" key="3">
    <source>
        <dbReference type="Proteomes" id="UP001172155"/>
    </source>
</evidence>
<proteinExistence type="predicted"/>